<evidence type="ECO:0000256" key="8">
    <source>
        <dbReference type="SAM" id="Phobius"/>
    </source>
</evidence>
<evidence type="ECO:0000313" key="10">
    <source>
        <dbReference type="Proteomes" id="UP000216207"/>
    </source>
</evidence>
<feature type="transmembrane region" description="Helical" evidence="8">
    <location>
        <begin position="93"/>
        <end position="112"/>
    </location>
</feature>
<evidence type="ECO:0000256" key="1">
    <source>
        <dbReference type="ARBA" id="ARBA00004651"/>
    </source>
</evidence>
<dbReference type="GO" id="GO:0022857">
    <property type="term" value="F:transmembrane transporter activity"/>
    <property type="evidence" value="ECO:0007669"/>
    <property type="project" value="InterPro"/>
</dbReference>
<dbReference type="CDD" id="cd06550">
    <property type="entry name" value="TM_ABC_iron-siderophores_like"/>
    <property type="match status" value="1"/>
</dbReference>
<evidence type="ECO:0000256" key="6">
    <source>
        <dbReference type="ARBA" id="ARBA00022989"/>
    </source>
</evidence>
<evidence type="ECO:0000256" key="2">
    <source>
        <dbReference type="ARBA" id="ARBA00007935"/>
    </source>
</evidence>
<feature type="transmembrane region" description="Helical" evidence="8">
    <location>
        <begin position="156"/>
        <end position="178"/>
    </location>
</feature>
<feature type="transmembrane region" description="Helical" evidence="8">
    <location>
        <begin position="198"/>
        <end position="218"/>
    </location>
</feature>
<evidence type="ECO:0000313" key="9">
    <source>
        <dbReference type="EMBL" id="PAE87082.1"/>
    </source>
</evidence>
<evidence type="ECO:0000256" key="7">
    <source>
        <dbReference type="ARBA" id="ARBA00023136"/>
    </source>
</evidence>
<protein>
    <submittedName>
        <fullName evidence="9">Iron ABC transporter permease</fullName>
    </submittedName>
</protein>
<dbReference type="InterPro" id="IPR000522">
    <property type="entry name" value="ABC_transptr_permease_BtuC"/>
</dbReference>
<name>A0A268NUA3_SHOCL</name>
<dbReference type="FunFam" id="1.10.3470.10:FF:000001">
    <property type="entry name" value="Vitamin B12 ABC transporter permease BtuC"/>
    <property type="match status" value="1"/>
</dbReference>
<dbReference type="RefSeq" id="WP_095327312.1">
    <property type="nucleotide sequence ID" value="NZ_NPCC01000042.1"/>
</dbReference>
<gene>
    <name evidence="9" type="ORF">CHH72_20070</name>
</gene>
<dbReference type="Proteomes" id="UP000216207">
    <property type="component" value="Unassembled WGS sequence"/>
</dbReference>
<proteinExistence type="inferred from homology"/>
<feature type="transmembrane region" description="Helical" evidence="8">
    <location>
        <begin position="314"/>
        <end position="334"/>
    </location>
</feature>
<dbReference type="InterPro" id="IPR037294">
    <property type="entry name" value="ABC_BtuC-like"/>
</dbReference>
<dbReference type="Pfam" id="PF01032">
    <property type="entry name" value="FecCD"/>
    <property type="match status" value="1"/>
</dbReference>
<comment type="caution">
    <text evidence="9">The sequence shown here is derived from an EMBL/GenBank/DDBJ whole genome shotgun (WGS) entry which is preliminary data.</text>
</comment>
<accession>A0A268NUA3</accession>
<feature type="transmembrane region" description="Helical" evidence="8">
    <location>
        <begin position="61"/>
        <end position="81"/>
    </location>
</feature>
<reference evidence="9 10" key="1">
    <citation type="submission" date="2017-07" db="EMBL/GenBank/DDBJ databases">
        <title>Isolation and whole genome analysis of endospore-forming bacteria from heroin.</title>
        <authorList>
            <person name="Kalinowski J."/>
            <person name="Ahrens B."/>
            <person name="Al-Dilaimi A."/>
            <person name="Winkler A."/>
            <person name="Wibberg D."/>
            <person name="Schleenbecker U."/>
            <person name="Ruckert C."/>
            <person name="Wolfel R."/>
            <person name="Grass G."/>
        </authorList>
    </citation>
    <scope>NUCLEOTIDE SEQUENCE [LARGE SCALE GENOMIC DNA]</scope>
    <source>
        <strain evidence="9 10">7539</strain>
    </source>
</reference>
<evidence type="ECO:0000256" key="5">
    <source>
        <dbReference type="ARBA" id="ARBA00022692"/>
    </source>
</evidence>
<dbReference type="GO" id="GO:0005886">
    <property type="term" value="C:plasma membrane"/>
    <property type="evidence" value="ECO:0007669"/>
    <property type="project" value="UniProtKB-SubCell"/>
</dbReference>
<keyword evidence="5 8" id="KW-0812">Transmembrane</keyword>
<dbReference type="PANTHER" id="PTHR30472">
    <property type="entry name" value="FERRIC ENTEROBACTIN TRANSPORT SYSTEM PERMEASE PROTEIN"/>
    <property type="match status" value="1"/>
</dbReference>
<evidence type="ECO:0000256" key="4">
    <source>
        <dbReference type="ARBA" id="ARBA00022475"/>
    </source>
</evidence>
<comment type="similarity">
    <text evidence="2">Belongs to the binding-protein-dependent transport system permease family. FecCD subfamily.</text>
</comment>
<feature type="transmembrane region" description="Helical" evidence="8">
    <location>
        <begin position="247"/>
        <end position="272"/>
    </location>
</feature>
<feature type="transmembrane region" description="Helical" evidence="8">
    <location>
        <begin position="12"/>
        <end position="35"/>
    </location>
</feature>
<dbReference type="EMBL" id="NPCC01000042">
    <property type="protein sequence ID" value="PAE87082.1"/>
    <property type="molecule type" value="Genomic_DNA"/>
</dbReference>
<feature type="transmembrane region" description="Helical" evidence="8">
    <location>
        <begin position="124"/>
        <end position="144"/>
    </location>
</feature>
<comment type="subcellular location">
    <subcellularLocation>
        <location evidence="1">Cell membrane</location>
        <topology evidence="1">Multi-pass membrane protein</topology>
    </subcellularLocation>
</comment>
<sequence>MKQALKNRPIAVLAILFLAIVIVFLVSLQTGAIRISPDAVAKTLFGYGSTRDELVLFQFRLPRMAIALLVGVGLAVSGAILQSISQNELADPGILGINTGAGLAVVLFIFFVQGSLTGLGNANLLVMPLFALSGALLAAFLIYILAWKKGITPVRLVLVGIGLNAAFSALLIVIQLRMEPNDFMQATIWLTGNIWGTTWPHVWAVLPWILLLMPITLFKARTLNVLQIGTQSAVSLGVPIEKERRTLLVLAVSLAAVSVAVGGGISFLGLVAPHIARRLVGPKHQVLIPAAALMGALILLTADMIGRNVLVPSEIPVGIVIAILGAPYFLYLLMKTR</sequence>
<dbReference type="Gene3D" id="1.10.3470.10">
    <property type="entry name" value="ABC transporter involved in vitamin B12 uptake, BtuC"/>
    <property type="match status" value="1"/>
</dbReference>
<keyword evidence="3" id="KW-0813">Transport</keyword>
<keyword evidence="4" id="KW-1003">Cell membrane</keyword>
<dbReference type="GO" id="GO:0033214">
    <property type="term" value="P:siderophore-iron import into cell"/>
    <property type="evidence" value="ECO:0007669"/>
    <property type="project" value="TreeGrafter"/>
</dbReference>
<organism evidence="9 10">
    <name type="scientific">Shouchella clausii</name>
    <name type="common">Alkalihalobacillus clausii</name>
    <dbReference type="NCBI Taxonomy" id="79880"/>
    <lineage>
        <taxon>Bacteria</taxon>
        <taxon>Bacillati</taxon>
        <taxon>Bacillota</taxon>
        <taxon>Bacilli</taxon>
        <taxon>Bacillales</taxon>
        <taxon>Bacillaceae</taxon>
        <taxon>Shouchella</taxon>
    </lineage>
</organism>
<evidence type="ECO:0000256" key="3">
    <source>
        <dbReference type="ARBA" id="ARBA00022448"/>
    </source>
</evidence>
<dbReference type="PANTHER" id="PTHR30472:SF64">
    <property type="entry name" value="IRON(3+)-HYDROXAMATE IMPORT SYSTEM PERMEASE PROTEIN FHUG"/>
    <property type="match status" value="1"/>
</dbReference>
<keyword evidence="7 8" id="KW-0472">Membrane</keyword>
<dbReference type="AlphaFoldDB" id="A0A268NUA3"/>
<dbReference type="SUPFAM" id="SSF81345">
    <property type="entry name" value="ABC transporter involved in vitamin B12 uptake, BtuC"/>
    <property type="match status" value="1"/>
</dbReference>
<feature type="transmembrane region" description="Helical" evidence="8">
    <location>
        <begin position="284"/>
        <end position="302"/>
    </location>
</feature>
<keyword evidence="6 8" id="KW-1133">Transmembrane helix</keyword>